<proteinExistence type="predicted"/>
<dbReference type="PANTHER" id="PTHR43883">
    <property type="entry name" value="SLR0207 PROTEIN"/>
    <property type="match status" value="1"/>
</dbReference>
<dbReference type="EMBL" id="JAIXNE010000002">
    <property type="protein sequence ID" value="MCA6074541.1"/>
    <property type="molecule type" value="Genomic_DNA"/>
</dbReference>
<dbReference type="Proteomes" id="UP001139409">
    <property type="component" value="Unassembled WGS sequence"/>
</dbReference>
<dbReference type="RefSeq" id="WP_225697656.1">
    <property type="nucleotide sequence ID" value="NZ_JAIXNE010000002.1"/>
</dbReference>
<keyword evidence="4" id="KW-1185">Reference proteome</keyword>
<sequence>MAWSNCLSRLTMNRDDIDNLIQKGSFSCACNQPELQETHISWIILCDQDVFKIKKPIHYDFLDFSTPEQRKYFCQEEVRLNNRLTQGIYLGVVTVSRLQDRFAIGTSMGETIDFAVHMKRLPDQRRMDLLLTRGMVGDQDIFAIADQLITFHSKTTRFDNQDTEGLLVKVNAIQQHEQYVTQKLGEEYGIIIRQMIDLNTRFLNENHLMLQERGHSGFVRDCHGDLHSRNIFLAERPIIFDCIEFNPDYRRIDLLNEIAFFCMDLESFGCRELAEVFLEYYNTNYPICRNEREYALFVFYKAYRANVRAKVNLLRAISDAHNDAYLGEAARYLDLMQGYSKELGAINER</sequence>
<evidence type="ECO:0000313" key="1">
    <source>
        <dbReference type="EMBL" id="MCA6074541.1"/>
    </source>
</evidence>
<comment type="caution">
    <text evidence="3">The sequence shown here is derived from an EMBL/GenBank/DDBJ whole genome shotgun (WGS) entry which is preliminary data.</text>
</comment>
<evidence type="ECO:0000313" key="4">
    <source>
        <dbReference type="Proteomes" id="UP001139409"/>
    </source>
</evidence>
<protein>
    <recommendedName>
        <fullName evidence="5">Aminoglycoside phosphotransferase domain-containing protein</fullName>
    </recommendedName>
</protein>
<accession>A0A9X1L1C9</accession>
<dbReference type="EMBL" id="JAIXNE010000003">
    <property type="protein sequence ID" value="MCA6075718.1"/>
    <property type="molecule type" value="Genomic_DNA"/>
</dbReference>
<evidence type="ECO:0008006" key="5">
    <source>
        <dbReference type="Google" id="ProtNLM"/>
    </source>
</evidence>
<dbReference type="AlphaFoldDB" id="A0A9X1L1C9"/>
<dbReference type="PANTHER" id="PTHR43883:SF1">
    <property type="entry name" value="GLUCONOKINASE"/>
    <property type="match status" value="1"/>
</dbReference>
<name>A0A9X1L1C9_9BACT</name>
<evidence type="ECO:0000313" key="2">
    <source>
        <dbReference type="EMBL" id="MCA6075718.1"/>
    </source>
</evidence>
<dbReference type="InterPro" id="IPR052732">
    <property type="entry name" value="Cell-binding_unc_protein"/>
</dbReference>
<dbReference type="EMBL" id="JAIXNE010000004">
    <property type="protein sequence ID" value="MCA6076846.1"/>
    <property type="molecule type" value="Genomic_DNA"/>
</dbReference>
<organism evidence="3 4">
    <name type="scientific">Fulvivirga sedimenti</name>
    <dbReference type="NCBI Taxonomy" id="2879465"/>
    <lineage>
        <taxon>Bacteria</taxon>
        <taxon>Pseudomonadati</taxon>
        <taxon>Bacteroidota</taxon>
        <taxon>Cytophagia</taxon>
        <taxon>Cytophagales</taxon>
        <taxon>Fulvivirgaceae</taxon>
        <taxon>Fulvivirga</taxon>
    </lineage>
</organism>
<gene>
    <name evidence="1" type="ORF">LDX50_06655</name>
    <name evidence="2" type="ORF">LDX50_12625</name>
    <name evidence="3" type="ORF">LDX50_18345</name>
</gene>
<evidence type="ECO:0000313" key="3">
    <source>
        <dbReference type="EMBL" id="MCA6076846.1"/>
    </source>
</evidence>
<dbReference type="InterPro" id="IPR011009">
    <property type="entry name" value="Kinase-like_dom_sf"/>
</dbReference>
<reference evidence="3" key="1">
    <citation type="submission" date="2021-09" db="EMBL/GenBank/DDBJ databases">
        <title>Fulvivirga sp. isolated from coastal sediment.</title>
        <authorList>
            <person name="Yu H."/>
        </authorList>
    </citation>
    <scope>NUCLEOTIDE SEQUENCE</scope>
    <source>
        <strain evidence="3">1062</strain>
    </source>
</reference>
<dbReference type="SUPFAM" id="SSF56112">
    <property type="entry name" value="Protein kinase-like (PK-like)"/>
    <property type="match status" value="1"/>
</dbReference>